<keyword evidence="3" id="KW-1185">Reference proteome</keyword>
<dbReference type="PANTHER" id="PTHR10072:SF41">
    <property type="entry name" value="IRON-SULFUR CLUSTER ASSEMBLY 1 HOMOLOG, MITOCHONDRIAL"/>
    <property type="match status" value="1"/>
</dbReference>
<dbReference type="Pfam" id="PF01521">
    <property type="entry name" value="Fe-S_biosyn"/>
    <property type="match status" value="1"/>
</dbReference>
<organism evidence="2 3">
    <name type="scientific">Gemelliphila palaticanis</name>
    <dbReference type="NCBI Taxonomy" id="81950"/>
    <lineage>
        <taxon>Bacteria</taxon>
        <taxon>Bacillati</taxon>
        <taxon>Bacillota</taxon>
        <taxon>Bacilli</taxon>
        <taxon>Bacillales</taxon>
        <taxon>Gemellaceae</taxon>
        <taxon>Gemelliphila</taxon>
    </lineage>
</organism>
<dbReference type="InterPro" id="IPR050322">
    <property type="entry name" value="Fe-S_cluster_asmbl/transfer"/>
</dbReference>
<evidence type="ECO:0000259" key="1">
    <source>
        <dbReference type="Pfam" id="PF01521"/>
    </source>
</evidence>
<dbReference type="SUPFAM" id="SSF89360">
    <property type="entry name" value="HesB-like domain"/>
    <property type="match status" value="1"/>
</dbReference>
<dbReference type="Gene3D" id="2.60.300.12">
    <property type="entry name" value="HesB-like domain"/>
    <property type="match status" value="1"/>
</dbReference>
<feature type="domain" description="Core" evidence="1">
    <location>
        <begin position="7"/>
        <end position="101"/>
    </location>
</feature>
<dbReference type="EMBL" id="JACBYF010000018">
    <property type="protein sequence ID" value="NYS47932.1"/>
    <property type="molecule type" value="Genomic_DNA"/>
</dbReference>
<name>A0ABX2T0M1_9BACL</name>
<dbReference type="Proteomes" id="UP000531840">
    <property type="component" value="Unassembled WGS sequence"/>
</dbReference>
<dbReference type="PANTHER" id="PTHR10072">
    <property type="entry name" value="IRON-SULFUR CLUSTER ASSEMBLY PROTEIN"/>
    <property type="match status" value="1"/>
</dbReference>
<evidence type="ECO:0000313" key="2">
    <source>
        <dbReference type="EMBL" id="NYS47932.1"/>
    </source>
</evidence>
<dbReference type="InterPro" id="IPR035903">
    <property type="entry name" value="HesB-like_dom_sf"/>
</dbReference>
<protein>
    <submittedName>
        <fullName evidence="2">Iron-sulfur cluster assembly accessory protein</fullName>
    </submittedName>
</protein>
<evidence type="ECO:0000313" key="3">
    <source>
        <dbReference type="Proteomes" id="UP000531840"/>
    </source>
</evidence>
<dbReference type="InterPro" id="IPR000361">
    <property type="entry name" value="ATAP_core_dom"/>
</dbReference>
<proteinExistence type="predicted"/>
<gene>
    <name evidence="2" type="ORF">HZY85_07085</name>
</gene>
<comment type="caution">
    <text evidence="2">The sequence shown here is derived from an EMBL/GenBank/DDBJ whole genome shotgun (WGS) entry which is preliminary data.</text>
</comment>
<reference evidence="2 3" key="1">
    <citation type="submission" date="2020-07" db="EMBL/GenBank/DDBJ databases">
        <title>MOT database genomes.</title>
        <authorList>
            <person name="Joseph S."/>
            <person name="Aduse-Opoku J."/>
            <person name="Hashim A."/>
            <person name="Wade W."/>
            <person name="Curtis M."/>
        </authorList>
    </citation>
    <scope>NUCLEOTIDE SEQUENCE [LARGE SCALE GENOMIC DNA]</scope>
    <source>
        <strain evidence="2 3">CIP 106318</strain>
    </source>
</reference>
<sequence length="119" mass="13159">MIESDILHITDVAINKFKEMIFDSGSSESYLRISIELDGTKMYYNLDVIENPFEGDSIYNHSGLNVLINEEDKDLLKGTVIDYISDDLGDNFVIDNPNLITELEDDSGTGGCGCGCGYC</sequence>
<accession>A0ABX2T0M1</accession>
<dbReference type="RefSeq" id="WP_179941715.1">
    <property type="nucleotide sequence ID" value="NZ_JACBYF010000018.1"/>
</dbReference>